<name>A0AAU8LWF8_9BACT</name>
<dbReference type="InterPro" id="IPR029056">
    <property type="entry name" value="Ribokinase-like"/>
</dbReference>
<reference evidence="2" key="1">
    <citation type="journal article" date="2024" name="Syst. Appl. Microbiol.">
        <title>First single-strain enrichments of Electrothrix cable bacteria, description of E. aestuarii sp. nov. and E. rattekaaiensis sp. nov., and proposal of a cable bacteria taxonomy following the rules of the SeqCode.</title>
        <authorList>
            <person name="Plum-Jensen L.E."/>
            <person name="Schramm A."/>
            <person name="Marshall I.P.G."/>
        </authorList>
    </citation>
    <scope>NUCLEOTIDE SEQUENCE</scope>
    <source>
        <strain evidence="2">Rat1</strain>
    </source>
</reference>
<dbReference type="AlphaFoldDB" id="A0AAU8LWF8"/>
<proteinExistence type="predicted"/>
<gene>
    <name evidence="2" type="ORF">Q3M24_02005</name>
</gene>
<feature type="domain" description="YjeF C-terminal" evidence="1">
    <location>
        <begin position="115"/>
        <end position="262"/>
    </location>
</feature>
<evidence type="ECO:0000313" key="2">
    <source>
        <dbReference type="EMBL" id="XCN73549.1"/>
    </source>
</evidence>
<dbReference type="SUPFAM" id="SSF53613">
    <property type="entry name" value="Ribokinase-like"/>
    <property type="match status" value="1"/>
</dbReference>
<sequence length="288" mass="30964">MLLLAGAVPVEDLPLLIGPVAYNEKGITIDGHELAINRGNEAMMTSACITCQKYGVDAPIGVVAGDIGKRKGSEAIYKHLAEHLPEMGAKVMTLHYVMPDLKLNKKVLATIDTMEQKPILIADAGSMYVAKAGGDSHYYDVFTPDLGETAFLADDKADHPSFTRGFIFNMEEDVPELIRRAYEGKNATKTMFVKGAIDYVCQDGEIVDTISEPSIETMEPIGGTGDLITGMISGLIYAGVSPVQACRIAGRANRAAGELSRPTPATQVQEILRCLPEALDKVHKDLGL</sequence>
<evidence type="ECO:0000259" key="1">
    <source>
        <dbReference type="Pfam" id="PF01256"/>
    </source>
</evidence>
<organism evidence="2">
    <name type="scientific">Candidatus Electrothrix aestuarii</name>
    <dbReference type="NCBI Taxonomy" id="3062594"/>
    <lineage>
        <taxon>Bacteria</taxon>
        <taxon>Pseudomonadati</taxon>
        <taxon>Thermodesulfobacteriota</taxon>
        <taxon>Desulfobulbia</taxon>
        <taxon>Desulfobulbales</taxon>
        <taxon>Desulfobulbaceae</taxon>
        <taxon>Candidatus Electrothrix</taxon>
    </lineage>
</organism>
<accession>A0AAU8LWF8</accession>
<reference evidence="2" key="2">
    <citation type="submission" date="2024-06" db="EMBL/GenBank/DDBJ databases">
        <authorList>
            <person name="Plum-Jensen L.E."/>
            <person name="Schramm A."/>
            <person name="Marshall I.P.G."/>
        </authorList>
    </citation>
    <scope>NUCLEOTIDE SEQUENCE</scope>
    <source>
        <strain evidence="2">Rat1</strain>
    </source>
</reference>
<dbReference type="Gene3D" id="3.40.1190.20">
    <property type="match status" value="1"/>
</dbReference>
<dbReference type="EMBL" id="CP159373">
    <property type="protein sequence ID" value="XCN73549.1"/>
    <property type="molecule type" value="Genomic_DNA"/>
</dbReference>
<protein>
    <submittedName>
        <fullName evidence="2">NAD(P)H-hydrate dehydratase</fullName>
    </submittedName>
</protein>
<dbReference type="KEGG" id="eaj:Q3M24_02005"/>
<dbReference type="InterPro" id="IPR000631">
    <property type="entry name" value="CARKD"/>
</dbReference>
<dbReference type="Pfam" id="PF01256">
    <property type="entry name" value="Carb_kinase"/>
    <property type="match status" value="1"/>
</dbReference>
<dbReference type="GO" id="GO:0016836">
    <property type="term" value="F:hydro-lyase activity"/>
    <property type="evidence" value="ECO:0007669"/>
    <property type="project" value="InterPro"/>
</dbReference>